<protein>
    <submittedName>
        <fullName evidence="4">Omp28-related outer membrane protein</fullName>
    </submittedName>
</protein>
<dbReference type="EMBL" id="JBHSGO010000049">
    <property type="protein sequence ID" value="MFC4665609.1"/>
    <property type="molecule type" value="Genomic_DNA"/>
</dbReference>
<evidence type="ECO:0000313" key="5">
    <source>
        <dbReference type="Proteomes" id="UP001596020"/>
    </source>
</evidence>
<evidence type="ECO:0000256" key="3">
    <source>
        <dbReference type="ARBA" id="ARBA00022807"/>
    </source>
</evidence>
<name>A0ABV9K6J4_9PORP</name>
<keyword evidence="5" id="KW-1185">Reference proteome</keyword>
<dbReference type="InterPro" id="IPR021615">
    <property type="entry name" value="Omp28"/>
</dbReference>
<dbReference type="PROSITE" id="PS51257">
    <property type="entry name" value="PROKAR_LIPOPROTEIN"/>
    <property type="match status" value="1"/>
</dbReference>
<dbReference type="InterPro" id="IPR013783">
    <property type="entry name" value="Ig-like_fold"/>
</dbReference>
<keyword evidence="3" id="KW-0788">Thiol protease</keyword>
<comment type="caution">
    <text evidence="4">The sequence shown here is derived from an EMBL/GenBank/DDBJ whole genome shotgun (WGS) entry which is preliminary data.</text>
</comment>
<dbReference type="Gene3D" id="2.60.40.10">
    <property type="entry name" value="Immunoglobulins"/>
    <property type="match status" value="1"/>
</dbReference>
<reference evidence="5" key="1">
    <citation type="journal article" date="2019" name="Int. J. Syst. Evol. Microbiol.">
        <title>The Global Catalogue of Microorganisms (GCM) 10K type strain sequencing project: providing services to taxonomists for standard genome sequencing and annotation.</title>
        <authorList>
            <consortium name="The Broad Institute Genomics Platform"/>
            <consortium name="The Broad Institute Genome Sequencing Center for Infectious Disease"/>
            <person name="Wu L."/>
            <person name="Ma J."/>
        </authorList>
    </citation>
    <scope>NUCLEOTIDE SEQUENCE [LARGE SCALE GENOMIC DNA]</scope>
    <source>
        <strain evidence="5">CGMCC 4.7357</strain>
    </source>
</reference>
<gene>
    <name evidence="4" type="ORF">ACFO3G_03115</name>
</gene>
<organism evidence="4 5">
    <name type="scientific">Falsiporphyromonas endometrii</name>
    <dbReference type="NCBI Taxonomy" id="1387297"/>
    <lineage>
        <taxon>Bacteria</taxon>
        <taxon>Pseudomonadati</taxon>
        <taxon>Bacteroidota</taxon>
        <taxon>Bacteroidia</taxon>
        <taxon>Bacteroidales</taxon>
        <taxon>Porphyromonadaceae</taxon>
        <taxon>Falsiporphyromonas</taxon>
    </lineage>
</organism>
<dbReference type="RefSeq" id="WP_380077907.1">
    <property type="nucleotide sequence ID" value="NZ_JBHSGO010000049.1"/>
</dbReference>
<sequence>MNLRILFFLLTLVTLLSCSKEDKEENTLKVEPEQINLVIGQKISLKVISKPKDLQPVLQVADDRIAKLDGVMVEGLKEGETELIARSGALICRVPIKVVAENLYDRKVLAECFTGIGCGACEMVAEPFYERQFSKPMYDSRIVNLSIHYGYKNDDFTLPQFEYYAPFWGKQGQFTPAIMLNRMSYNDPVNKSNVGPMISIGSYASEKRFNDTFWSVLKDLKSVVKLQIKPTQTGGTISVVVTGQFVPSVPVTSQDYFLTVVMTEDGVINPKPITRDKLDHVVRGYFTSAQGDLIKIKDDGSFSFESKSFAPPKDCNLSNVHIVAFVNRYSDTDILGNTVENVEEIAL</sequence>
<accession>A0ABV9K6J4</accession>
<evidence type="ECO:0000313" key="4">
    <source>
        <dbReference type="EMBL" id="MFC4665609.1"/>
    </source>
</evidence>
<keyword evidence="3" id="KW-0378">Hydrolase</keyword>
<comment type="similarity">
    <text evidence="1">Belongs to the peptidase C25 family.</text>
</comment>
<evidence type="ECO:0000256" key="1">
    <source>
        <dbReference type="ARBA" id="ARBA00006067"/>
    </source>
</evidence>
<dbReference type="Proteomes" id="UP001596020">
    <property type="component" value="Unassembled WGS sequence"/>
</dbReference>
<proteinExistence type="inferred from homology"/>
<keyword evidence="2" id="KW-0645">Protease</keyword>
<evidence type="ECO:0000256" key="2">
    <source>
        <dbReference type="ARBA" id="ARBA00022670"/>
    </source>
</evidence>
<dbReference type="Pfam" id="PF11551">
    <property type="entry name" value="Omp28"/>
    <property type="match status" value="1"/>
</dbReference>